<dbReference type="InterPro" id="IPR019952">
    <property type="entry name" value="F420_OxRdatse_Rv1855c_pred"/>
</dbReference>
<proteinExistence type="predicted"/>
<dbReference type="PANTHER" id="PTHR42847:SF8">
    <property type="entry name" value="CONSERVED PROTEIN"/>
    <property type="match status" value="1"/>
</dbReference>
<accession>A0ABQ3WGM4</accession>
<evidence type="ECO:0000256" key="3">
    <source>
        <dbReference type="ARBA" id="ARBA00023002"/>
    </source>
</evidence>
<reference evidence="6" key="1">
    <citation type="submission" date="2021-01" db="EMBL/GenBank/DDBJ databases">
        <title>Whole genome shotgun sequence of Actinoplanes capillaceus NBRC 16408.</title>
        <authorList>
            <person name="Komaki H."/>
            <person name="Tamura T."/>
        </authorList>
    </citation>
    <scope>NUCLEOTIDE SEQUENCE [LARGE SCALE GENOMIC DNA]</scope>
    <source>
        <strain evidence="6">NBRC 16408</strain>
    </source>
</reference>
<dbReference type="SUPFAM" id="SSF51679">
    <property type="entry name" value="Bacterial luciferase-like"/>
    <property type="match status" value="1"/>
</dbReference>
<organism evidence="6">
    <name type="scientific">Actinoplanes campanulatus</name>
    <dbReference type="NCBI Taxonomy" id="113559"/>
    <lineage>
        <taxon>Bacteria</taxon>
        <taxon>Bacillati</taxon>
        <taxon>Actinomycetota</taxon>
        <taxon>Actinomycetes</taxon>
        <taxon>Micromonosporales</taxon>
        <taxon>Micromonosporaceae</taxon>
        <taxon>Actinoplanes</taxon>
    </lineage>
</organism>
<evidence type="ECO:0000256" key="1">
    <source>
        <dbReference type="ARBA" id="ARBA00022630"/>
    </source>
</evidence>
<protein>
    <submittedName>
        <fullName evidence="6">LLM class F420-dependent oxidoreductase</fullName>
    </submittedName>
</protein>
<dbReference type="PANTHER" id="PTHR42847">
    <property type="entry name" value="ALKANESULFONATE MONOOXYGENASE"/>
    <property type="match status" value="1"/>
</dbReference>
<dbReference type="InterPro" id="IPR011251">
    <property type="entry name" value="Luciferase-like_dom"/>
</dbReference>
<sequence>MSMRFGVFVPQGWRMDLTEIADPVEQYEAMTAVAKLADAGPWDSVWVYDHFHTVPEPTINTTFEAWTVSSTLARDTSRVNIGQMVGCNGYRHPSLYAKIASTVDVASHGRLYAGLGAGWYEHEWKAYGYEWAEVPDRMRAFREAVEIVHKMWTEERPVFTGRHYRIDGPINEPKGARKPHPSLWLGGGGEKVTLKLVARYADGCNFGNGDPEVFRQKAAVLRQHCDTLGRDYDRITKSTTHHLDLSESTADTRGKLERLAEAGADYVIIYIPRVAYEHEPLMRLAEEVIPQLS</sequence>
<gene>
    <name evidence="6" type="ORF">Aca07nite_26660</name>
</gene>
<keyword evidence="4" id="KW-0503">Monooxygenase</keyword>
<dbReference type="InterPro" id="IPR036661">
    <property type="entry name" value="Luciferase-like_sf"/>
</dbReference>
<evidence type="ECO:0000256" key="4">
    <source>
        <dbReference type="ARBA" id="ARBA00023033"/>
    </source>
</evidence>
<keyword evidence="1" id="KW-0285">Flavoprotein</keyword>
<dbReference type="RefSeq" id="WP_204295894.1">
    <property type="nucleotide sequence ID" value="NZ_BAAAGQ010000029.1"/>
</dbReference>
<dbReference type="InterPro" id="IPR050172">
    <property type="entry name" value="SsuD_RutA_monooxygenase"/>
</dbReference>
<dbReference type="Pfam" id="PF00296">
    <property type="entry name" value="Bac_luciferase"/>
    <property type="match status" value="1"/>
</dbReference>
<dbReference type="Gene3D" id="3.20.20.30">
    <property type="entry name" value="Luciferase-like domain"/>
    <property type="match status" value="1"/>
</dbReference>
<keyword evidence="3" id="KW-0560">Oxidoreductase</keyword>
<name>A0ABQ3WGM4_9ACTN</name>
<dbReference type="NCBIfam" id="TIGR03560">
    <property type="entry name" value="F420_Rv1855c"/>
    <property type="match status" value="1"/>
</dbReference>
<evidence type="ECO:0000256" key="2">
    <source>
        <dbReference type="ARBA" id="ARBA00022643"/>
    </source>
</evidence>
<keyword evidence="2" id="KW-0288">FMN</keyword>
<evidence type="ECO:0000259" key="5">
    <source>
        <dbReference type="Pfam" id="PF00296"/>
    </source>
</evidence>
<feature type="domain" description="Luciferase-like" evidence="5">
    <location>
        <begin position="3"/>
        <end position="259"/>
    </location>
</feature>
<evidence type="ECO:0000313" key="6">
    <source>
        <dbReference type="EMBL" id="GID45391.1"/>
    </source>
</evidence>
<comment type="caution">
    <text evidence="6">The sequence shown here is derived from an EMBL/GenBank/DDBJ whole genome shotgun (WGS) entry which is preliminary data.</text>
</comment>
<dbReference type="EMBL" id="BOMF01000051">
    <property type="protein sequence ID" value="GID45391.1"/>
    <property type="molecule type" value="Genomic_DNA"/>
</dbReference>